<dbReference type="Proteomes" id="UP000740883">
    <property type="component" value="Unassembled WGS sequence"/>
</dbReference>
<evidence type="ECO:0000313" key="3">
    <source>
        <dbReference type="Proteomes" id="UP000740883"/>
    </source>
</evidence>
<keyword evidence="3" id="KW-1185">Reference proteome</keyword>
<gene>
    <name evidence="2" type="ORF">NGRA_0520</name>
</gene>
<organism evidence="2 3">
    <name type="scientific">Nosema granulosis</name>
    <dbReference type="NCBI Taxonomy" id="83296"/>
    <lineage>
        <taxon>Eukaryota</taxon>
        <taxon>Fungi</taxon>
        <taxon>Fungi incertae sedis</taxon>
        <taxon>Microsporidia</taxon>
        <taxon>Nosematidae</taxon>
        <taxon>Nosema</taxon>
    </lineage>
</organism>
<proteinExistence type="predicted"/>
<name>A0A9P6H0S8_9MICR</name>
<feature type="chain" id="PRO_5040146367" evidence="1">
    <location>
        <begin position="18"/>
        <end position="205"/>
    </location>
</feature>
<sequence length="205" mass="23982">MLSLLFIGFFLATKVTISPIRNKYFALSYSRKDAHTSTFNFISKSRINQTLRTCMTPLVVPLKNSKHRLYFCGELMCLSKKGLTICDRPTRDAEFDLMIYKDMFLIGKDGMCMHVNEGNIFLRRCNHDSQEQLFYIDRVQVAPGDNSDIAPSLREEGRGNRLLLADNAFRKLSQIKNAEFIRELYDNEMRYELVFSNHEEQRRLE</sequence>
<dbReference type="EMBL" id="SBJO01000020">
    <property type="protein sequence ID" value="KAF9764496.1"/>
    <property type="molecule type" value="Genomic_DNA"/>
</dbReference>
<dbReference type="OrthoDB" id="10400382at2759"/>
<comment type="caution">
    <text evidence="2">The sequence shown here is derived from an EMBL/GenBank/DDBJ whole genome shotgun (WGS) entry which is preliminary data.</text>
</comment>
<protein>
    <submittedName>
        <fullName evidence="2">Uncharacterized protein</fullName>
    </submittedName>
</protein>
<reference evidence="2 3" key="1">
    <citation type="journal article" date="2020" name="Genome Biol. Evol.">
        <title>Comparative genomics of strictly vertically transmitted, feminizing microsporidia endosymbionts of amphipod crustaceans.</title>
        <authorList>
            <person name="Cormier A."/>
            <person name="Chebbi M.A."/>
            <person name="Giraud I."/>
            <person name="Wattier R."/>
            <person name="Teixeira M."/>
            <person name="Gilbert C."/>
            <person name="Rigaud T."/>
            <person name="Cordaux R."/>
        </authorList>
    </citation>
    <scope>NUCLEOTIDE SEQUENCE [LARGE SCALE GENOMIC DNA]</scope>
    <source>
        <strain evidence="2 3">Ou3-Ou53</strain>
    </source>
</reference>
<evidence type="ECO:0000256" key="1">
    <source>
        <dbReference type="SAM" id="SignalP"/>
    </source>
</evidence>
<evidence type="ECO:0000313" key="2">
    <source>
        <dbReference type="EMBL" id="KAF9764496.1"/>
    </source>
</evidence>
<dbReference type="AlphaFoldDB" id="A0A9P6H0S8"/>
<keyword evidence="1" id="KW-0732">Signal</keyword>
<feature type="signal peptide" evidence="1">
    <location>
        <begin position="1"/>
        <end position="17"/>
    </location>
</feature>
<accession>A0A9P6H0S8</accession>